<reference evidence="2" key="1">
    <citation type="submission" date="2023-10" db="EMBL/GenBank/DDBJ databases">
        <authorList>
            <person name="Chen Y."/>
            <person name="Shah S."/>
            <person name="Dougan E. K."/>
            <person name="Thang M."/>
            <person name="Chan C."/>
        </authorList>
    </citation>
    <scope>NUCLEOTIDE SEQUENCE [LARGE SCALE GENOMIC DNA]</scope>
</reference>
<evidence type="ECO:0000256" key="1">
    <source>
        <dbReference type="SAM" id="MobiDB-lite"/>
    </source>
</evidence>
<name>A0ABN9V486_9DINO</name>
<protein>
    <submittedName>
        <fullName evidence="2">Uncharacterized protein</fullName>
    </submittedName>
</protein>
<keyword evidence="3" id="KW-1185">Reference proteome</keyword>
<feature type="compositionally biased region" description="Low complexity" evidence="1">
    <location>
        <begin position="133"/>
        <end position="146"/>
    </location>
</feature>
<sequence length="247" mass="25324">MLPDASGGLRRRLDTSSRLVPRLDAGSRAALAWRAGPSEHPRKARDGETLSGEYACALPPLAIGGKGAECLGGLVNLHAAALGALGPGGGVPARCSSPARPSEDALRGYDSADDGSSRRRLPPGHAEHPAKVLGPRRPLDTPTTPDGRQREAQAATGGLARGASAGARARSASPPRARSLGPPQSWSEAPAPLRSPFAAPAESAARPGALTRARTANFPARPEGPAALSRHSAAPELQPRLRHAKSQ</sequence>
<proteinExistence type="predicted"/>
<gene>
    <name evidence="2" type="ORF">PCOR1329_LOCUS54479</name>
</gene>
<accession>A0ABN9V486</accession>
<feature type="region of interest" description="Disordered" evidence="1">
    <location>
        <begin position="91"/>
        <end position="247"/>
    </location>
</feature>
<dbReference type="Proteomes" id="UP001189429">
    <property type="component" value="Unassembled WGS sequence"/>
</dbReference>
<feature type="compositionally biased region" description="Low complexity" evidence="1">
    <location>
        <begin position="154"/>
        <end position="183"/>
    </location>
</feature>
<dbReference type="EMBL" id="CAUYUJ010016659">
    <property type="protein sequence ID" value="CAK0867574.1"/>
    <property type="molecule type" value="Genomic_DNA"/>
</dbReference>
<feature type="compositionally biased region" description="Low complexity" evidence="1">
    <location>
        <begin position="196"/>
        <end position="209"/>
    </location>
</feature>
<evidence type="ECO:0000313" key="3">
    <source>
        <dbReference type="Proteomes" id="UP001189429"/>
    </source>
</evidence>
<comment type="caution">
    <text evidence="2">The sequence shown here is derived from an EMBL/GenBank/DDBJ whole genome shotgun (WGS) entry which is preliminary data.</text>
</comment>
<feature type="non-terminal residue" evidence="2">
    <location>
        <position position="247"/>
    </location>
</feature>
<organism evidence="2 3">
    <name type="scientific">Prorocentrum cordatum</name>
    <dbReference type="NCBI Taxonomy" id="2364126"/>
    <lineage>
        <taxon>Eukaryota</taxon>
        <taxon>Sar</taxon>
        <taxon>Alveolata</taxon>
        <taxon>Dinophyceae</taxon>
        <taxon>Prorocentrales</taxon>
        <taxon>Prorocentraceae</taxon>
        <taxon>Prorocentrum</taxon>
    </lineage>
</organism>
<evidence type="ECO:0000313" key="2">
    <source>
        <dbReference type="EMBL" id="CAK0867574.1"/>
    </source>
</evidence>